<feature type="domain" description="Polymerase nucleotidyl transferase" evidence="10">
    <location>
        <begin position="31"/>
        <end position="113"/>
    </location>
</feature>
<keyword evidence="4" id="KW-0548">Nucleotidyltransferase</keyword>
<reference evidence="11 12" key="1">
    <citation type="submission" date="2017-06" db="EMBL/GenBank/DDBJ databases">
        <title>Genome sequencing of cyanobaciteial culture collection at National Institute for Environmental Studies (NIES).</title>
        <authorList>
            <person name="Hirose Y."/>
            <person name="Shimura Y."/>
            <person name="Fujisawa T."/>
            <person name="Nakamura Y."/>
            <person name="Kawachi M."/>
        </authorList>
    </citation>
    <scope>NUCLEOTIDE SEQUENCE [LARGE SCALE GENOMIC DNA]</scope>
    <source>
        <strain evidence="11 12">NIES-2135</strain>
    </source>
</reference>
<dbReference type="Gene3D" id="3.30.460.10">
    <property type="entry name" value="Beta Polymerase, domain 2"/>
    <property type="match status" value="1"/>
</dbReference>
<keyword evidence="2" id="KW-1277">Toxin-antitoxin system</keyword>
<dbReference type="Pfam" id="PF01909">
    <property type="entry name" value="NTP_transf_2"/>
    <property type="match status" value="1"/>
</dbReference>
<evidence type="ECO:0000256" key="4">
    <source>
        <dbReference type="ARBA" id="ARBA00022695"/>
    </source>
</evidence>
<dbReference type="Proteomes" id="UP000217895">
    <property type="component" value="Chromosome"/>
</dbReference>
<keyword evidence="5" id="KW-0479">Metal-binding</keyword>
<comment type="similarity">
    <text evidence="9">Belongs to the MntA antitoxin family.</text>
</comment>
<gene>
    <name evidence="11" type="ORF">NIES2135_12040</name>
</gene>
<dbReference type="CDD" id="cd05403">
    <property type="entry name" value="NT_KNTase_like"/>
    <property type="match status" value="1"/>
</dbReference>
<dbReference type="PANTHER" id="PTHR33571">
    <property type="entry name" value="SSL8005 PROTEIN"/>
    <property type="match status" value="1"/>
</dbReference>
<dbReference type="GO" id="GO:0046872">
    <property type="term" value="F:metal ion binding"/>
    <property type="evidence" value="ECO:0007669"/>
    <property type="project" value="UniProtKB-KW"/>
</dbReference>
<keyword evidence="3" id="KW-0808">Transferase</keyword>
<evidence type="ECO:0000256" key="7">
    <source>
        <dbReference type="ARBA" id="ARBA00022840"/>
    </source>
</evidence>
<evidence type="ECO:0000256" key="5">
    <source>
        <dbReference type="ARBA" id="ARBA00022723"/>
    </source>
</evidence>
<protein>
    <recommendedName>
        <fullName evidence="10">Polymerase nucleotidyl transferase domain-containing protein</fullName>
    </recommendedName>
</protein>
<keyword evidence="12" id="KW-1185">Reference proteome</keyword>
<dbReference type="GO" id="GO:0016779">
    <property type="term" value="F:nucleotidyltransferase activity"/>
    <property type="evidence" value="ECO:0007669"/>
    <property type="project" value="UniProtKB-KW"/>
</dbReference>
<keyword evidence="6" id="KW-0547">Nucleotide-binding</keyword>
<dbReference type="InterPro" id="IPR043519">
    <property type="entry name" value="NT_sf"/>
</dbReference>
<name>A0A1Z4JD49_LEPBY</name>
<evidence type="ECO:0000313" key="11">
    <source>
        <dbReference type="EMBL" id="BAY54387.1"/>
    </source>
</evidence>
<dbReference type="SUPFAM" id="SSF81301">
    <property type="entry name" value="Nucleotidyltransferase"/>
    <property type="match status" value="1"/>
</dbReference>
<keyword evidence="7" id="KW-0067">ATP-binding</keyword>
<keyword evidence="8" id="KW-0460">Magnesium</keyword>
<proteinExistence type="inferred from homology"/>
<evidence type="ECO:0000256" key="3">
    <source>
        <dbReference type="ARBA" id="ARBA00022679"/>
    </source>
</evidence>
<evidence type="ECO:0000256" key="2">
    <source>
        <dbReference type="ARBA" id="ARBA00022649"/>
    </source>
</evidence>
<evidence type="ECO:0000259" key="10">
    <source>
        <dbReference type="Pfam" id="PF01909"/>
    </source>
</evidence>
<organism evidence="11 12">
    <name type="scientific">Leptolyngbya boryana NIES-2135</name>
    <dbReference type="NCBI Taxonomy" id="1973484"/>
    <lineage>
        <taxon>Bacteria</taxon>
        <taxon>Bacillati</taxon>
        <taxon>Cyanobacteriota</taxon>
        <taxon>Cyanophyceae</taxon>
        <taxon>Leptolyngbyales</taxon>
        <taxon>Leptolyngbyaceae</taxon>
        <taxon>Leptolyngbya group</taxon>
        <taxon>Leptolyngbya</taxon>
    </lineage>
</organism>
<sequence length="117" mass="14029">MIKIWTMIELQPDLQTVLRDRLQTTQARIAELCQRWQIQEFAIFGSVLRKDFRPNSDVDVLITFAPQHPWNLFDFMDLQRELEALFGRSVDLIQKKELQNPYRRANILQSHRIIYAE</sequence>
<accession>A0A1Z4JD49</accession>
<dbReference type="PANTHER" id="PTHR33571:SF12">
    <property type="entry name" value="BSL3053 PROTEIN"/>
    <property type="match status" value="1"/>
</dbReference>
<dbReference type="EMBL" id="AP018203">
    <property type="protein sequence ID" value="BAY54387.1"/>
    <property type="molecule type" value="Genomic_DNA"/>
</dbReference>
<evidence type="ECO:0000313" key="12">
    <source>
        <dbReference type="Proteomes" id="UP000217895"/>
    </source>
</evidence>
<evidence type="ECO:0000256" key="9">
    <source>
        <dbReference type="ARBA" id="ARBA00038276"/>
    </source>
</evidence>
<dbReference type="AlphaFoldDB" id="A0A1Z4JD49"/>
<evidence type="ECO:0000256" key="8">
    <source>
        <dbReference type="ARBA" id="ARBA00022842"/>
    </source>
</evidence>
<evidence type="ECO:0000256" key="1">
    <source>
        <dbReference type="ARBA" id="ARBA00001946"/>
    </source>
</evidence>
<dbReference type="InterPro" id="IPR052038">
    <property type="entry name" value="Type-VII_TA_antitoxin"/>
</dbReference>
<evidence type="ECO:0000256" key="6">
    <source>
        <dbReference type="ARBA" id="ARBA00022741"/>
    </source>
</evidence>
<comment type="cofactor">
    <cofactor evidence="1">
        <name>Mg(2+)</name>
        <dbReference type="ChEBI" id="CHEBI:18420"/>
    </cofactor>
</comment>
<dbReference type="GO" id="GO:0005524">
    <property type="term" value="F:ATP binding"/>
    <property type="evidence" value="ECO:0007669"/>
    <property type="project" value="UniProtKB-KW"/>
</dbReference>
<dbReference type="InterPro" id="IPR002934">
    <property type="entry name" value="Polymerase_NTP_transf_dom"/>
</dbReference>